<organism evidence="1 2">
    <name type="scientific">Solea senegalensis</name>
    <name type="common">Senegalese sole</name>
    <dbReference type="NCBI Taxonomy" id="28829"/>
    <lineage>
        <taxon>Eukaryota</taxon>
        <taxon>Metazoa</taxon>
        <taxon>Chordata</taxon>
        <taxon>Craniata</taxon>
        <taxon>Vertebrata</taxon>
        <taxon>Euteleostomi</taxon>
        <taxon>Actinopterygii</taxon>
        <taxon>Neopterygii</taxon>
        <taxon>Teleostei</taxon>
        <taxon>Neoteleostei</taxon>
        <taxon>Acanthomorphata</taxon>
        <taxon>Carangaria</taxon>
        <taxon>Pleuronectiformes</taxon>
        <taxon>Pleuronectoidei</taxon>
        <taxon>Soleidae</taxon>
        <taxon>Solea</taxon>
    </lineage>
</organism>
<protein>
    <submittedName>
        <fullName evidence="1">Uncharacterized protein</fullName>
    </submittedName>
</protein>
<proteinExistence type="predicted"/>
<reference evidence="1 2" key="1">
    <citation type="journal article" date="2021" name="Sci. Rep.">
        <title>Chromosome anchoring in Senegalese sole (Solea senegalensis) reveals sex-associated markers and genome rearrangements in flatfish.</title>
        <authorList>
            <person name="Guerrero-Cozar I."/>
            <person name="Gomez-Garrido J."/>
            <person name="Berbel C."/>
            <person name="Martinez-Blanch J.F."/>
            <person name="Alioto T."/>
            <person name="Claros M.G."/>
            <person name="Gagnaire P.A."/>
            <person name="Manchado M."/>
        </authorList>
    </citation>
    <scope>NUCLEOTIDE SEQUENCE [LARGE SCALE GENOMIC DNA]</scope>
    <source>
        <strain evidence="1">Sse05_10M</strain>
    </source>
</reference>
<dbReference type="AlphaFoldDB" id="A0AAV6PXP3"/>
<dbReference type="Proteomes" id="UP000693946">
    <property type="component" value="Linkage Group LG9"/>
</dbReference>
<name>A0AAV6PXP3_SOLSE</name>
<keyword evidence="2" id="KW-1185">Reference proteome</keyword>
<evidence type="ECO:0000313" key="1">
    <source>
        <dbReference type="EMBL" id="KAG7476162.1"/>
    </source>
</evidence>
<evidence type="ECO:0000313" key="2">
    <source>
        <dbReference type="Proteomes" id="UP000693946"/>
    </source>
</evidence>
<gene>
    <name evidence="1" type="ORF">JOB18_047587</name>
</gene>
<accession>A0AAV6PXP3</accession>
<dbReference type="EMBL" id="JAGKHQ010000021">
    <property type="protein sequence ID" value="KAG7476162.1"/>
    <property type="molecule type" value="Genomic_DNA"/>
</dbReference>
<comment type="caution">
    <text evidence="1">The sequence shown here is derived from an EMBL/GenBank/DDBJ whole genome shotgun (WGS) entry which is preliminary data.</text>
</comment>
<sequence>MADKLPSSGQKPQTSIITRRGIERTQNCNFLFRNKTPGVKHNNRLLLNKPQSISGYTPLTLSLIHAMGTLSCKSYVVENLIGLDWKGERKDTQRKVSVPDYQHERMTDDCVWFKRVIGKKT</sequence>